<dbReference type="PANTHER" id="PTHR47707:SF1">
    <property type="entry name" value="NUDIX HYDROLASE FAMILY PROTEIN"/>
    <property type="match status" value="1"/>
</dbReference>
<evidence type="ECO:0000313" key="14">
    <source>
        <dbReference type="Proteomes" id="UP000001918"/>
    </source>
</evidence>
<dbReference type="InterPro" id="IPR047127">
    <property type="entry name" value="MutT-like"/>
</dbReference>
<evidence type="ECO:0000256" key="7">
    <source>
        <dbReference type="ARBA" id="ARBA00022801"/>
    </source>
</evidence>
<sequence length="145" mass="15581">MMGTRPRSARAGRSGVVLIVVVVGAAIIRAGRLLAAQRAEPAHLAGGWELPGGKVDAGESETDALIRECYEELGVKVRPGARIGGDWPLGGGDDVLRVWTAEIVEGEPRALEHLALRWLGPSELYEVSWLPGDLPVIDLLHDHLR</sequence>
<comment type="catalytic activity">
    <reaction evidence="10">
        <text>8-oxo-dGTP + H2O = 8-oxo-dGMP + diphosphate + H(+)</text>
        <dbReference type="Rhea" id="RHEA:31575"/>
        <dbReference type="ChEBI" id="CHEBI:15377"/>
        <dbReference type="ChEBI" id="CHEBI:15378"/>
        <dbReference type="ChEBI" id="CHEBI:33019"/>
        <dbReference type="ChEBI" id="CHEBI:63224"/>
        <dbReference type="ChEBI" id="CHEBI:77896"/>
        <dbReference type="EC" id="3.6.1.55"/>
    </reaction>
</comment>
<evidence type="ECO:0000259" key="12">
    <source>
        <dbReference type="PROSITE" id="PS51462"/>
    </source>
</evidence>
<keyword evidence="8" id="KW-0460">Magnesium</keyword>
<evidence type="ECO:0000256" key="2">
    <source>
        <dbReference type="ARBA" id="ARBA00005582"/>
    </source>
</evidence>
<dbReference type="GO" id="GO:0035539">
    <property type="term" value="F:8-oxo-7,8-dihydrodeoxyguanosine triphosphate pyrophosphatase activity"/>
    <property type="evidence" value="ECO:0007669"/>
    <property type="project" value="UniProtKB-EC"/>
</dbReference>
<dbReference type="InterPro" id="IPR000086">
    <property type="entry name" value="NUDIX_hydrolase_dom"/>
</dbReference>
<evidence type="ECO:0000256" key="6">
    <source>
        <dbReference type="ARBA" id="ARBA00022763"/>
    </source>
</evidence>
<dbReference type="GO" id="GO:0006260">
    <property type="term" value="P:DNA replication"/>
    <property type="evidence" value="ECO:0007669"/>
    <property type="project" value="UniProtKB-KW"/>
</dbReference>
<dbReference type="HOGENOM" id="CLU_037162_19_0_11"/>
<evidence type="ECO:0000256" key="5">
    <source>
        <dbReference type="ARBA" id="ARBA00022723"/>
    </source>
</evidence>
<keyword evidence="9" id="KW-0234">DNA repair</keyword>
<dbReference type="EMBL" id="CP001738">
    <property type="protein sequence ID" value="ACY96691.1"/>
    <property type="molecule type" value="Genomic_DNA"/>
</dbReference>
<dbReference type="PRINTS" id="PR00502">
    <property type="entry name" value="NUDIXFAMILY"/>
</dbReference>
<evidence type="ECO:0000313" key="13">
    <source>
        <dbReference type="EMBL" id="ACY96691.1"/>
    </source>
</evidence>
<keyword evidence="14" id="KW-1185">Reference proteome</keyword>
<comment type="cofactor">
    <cofactor evidence="1">
        <name>Mg(2+)</name>
        <dbReference type="ChEBI" id="CHEBI:18420"/>
    </cofactor>
</comment>
<feature type="domain" description="Nudix hydrolase" evidence="12">
    <location>
        <begin position="18"/>
        <end position="142"/>
    </location>
</feature>
<evidence type="ECO:0000256" key="8">
    <source>
        <dbReference type="ARBA" id="ARBA00022842"/>
    </source>
</evidence>
<dbReference type="InterPro" id="IPR015797">
    <property type="entry name" value="NUDIX_hydrolase-like_dom_sf"/>
</dbReference>
<dbReference type="Proteomes" id="UP000001918">
    <property type="component" value="Chromosome"/>
</dbReference>
<keyword evidence="3" id="KW-0515">Mutator protein</keyword>
<name>D1A8J6_THECD</name>
<dbReference type="PROSITE" id="PS51462">
    <property type="entry name" value="NUDIX"/>
    <property type="match status" value="1"/>
</dbReference>
<keyword evidence="5" id="KW-0479">Metal-binding</keyword>
<dbReference type="RefSeq" id="WP_012851475.1">
    <property type="nucleotide sequence ID" value="NC_013510.1"/>
</dbReference>
<dbReference type="GO" id="GO:0044715">
    <property type="term" value="F:8-oxo-dGDP phosphatase activity"/>
    <property type="evidence" value="ECO:0007669"/>
    <property type="project" value="TreeGrafter"/>
</dbReference>
<dbReference type="PANTHER" id="PTHR47707">
    <property type="entry name" value="8-OXO-DGTP DIPHOSPHATASE"/>
    <property type="match status" value="1"/>
</dbReference>
<evidence type="ECO:0000256" key="3">
    <source>
        <dbReference type="ARBA" id="ARBA00022457"/>
    </source>
</evidence>
<dbReference type="AlphaFoldDB" id="D1A8J6"/>
<dbReference type="STRING" id="471852.Tcur_1106"/>
<organism evidence="13 14">
    <name type="scientific">Thermomonospora curvata (strain ATCC 19995 / DSM 43183 / JCM 3096 / KCTC 9072 / NBRC 15933 / NCIMB 10081 / Henssen B9)</name>
    <dbReference type="NCBI Taxonomy" id="471852"/>
    <lineage>
        <taxon>Bacteria</taxon>
        <taxon>Bacillati</taxon>
        <taxon>Actinomycetota</taxon>
        <taxon>Actinomycetes</taxon>
        <taxon>Streptosporangiales</taxon>
        <taxon>Thermomonosporaceae</taxon>
        <taxon>Thermomonospora</taxon>
    </lineage>
</organism>
<evidence type="ECO:0000256" key="11">
    <source>
        <dbReference type="ARBA" id="ARBA00038905"/>
    </source>
</evidence>
<proteinExistence type="inferred from homology"/>
<dbReference type="GO" id="GO:0006281">
    <property type="term" value="P:DNA repair"/>
    <property type="evidence" value="ECO:0007669"/>
    <property type="project" value="UniProtKB-KW"/>
</dbReference>
<evidence type="ECO:0000256" key="9">
    <source>
        <dbReference type="ARBA" id="ARBA00023204"/>
    </source>
</evidence>
<gene>
    <name evidence="13" type="ordered locus">Tcur_1106</name>
</gene>
<keyword evidence="4" id="KW-0235">DNA replication</keyword>
<dbReference type="GO" id="GO:0046872">
    <property type="term" value="F:metal ion binding"/>
    <property type="evidence" value="ECO:0007669"/>
    <property type="project" value="UniProtKB-KW"/>
</dbReference>
<evidence type="ECO:0000256" key="1">
    <source>
        <dbReference type="ARBA" id="ARBA00001946"/>
    </source>
</evidence>
<dbReference type="GO" id="GO:0008413">
    <property type="term" value="F:8-oxo-7,8-dihydroguanosine triphosphate pyrophosphatase activity"/>
    <property type="evidence" value="ECO:0007669"/>
    <property type="project" value="TreeGrafter"/>
</dbReference>
<keyword evidence="6" id="KW-0227">DNA damage</keyword>
<dbReference type="Gene3D" id="3.90.79.10">
    <property type="entry name" value="Nucleoside Triphosphate Pyrophosphohydrolase"/>
    <property type="match status" value="1"/>
</dbReference>
<comment type="similarity">
    <text evidence="2">Belongs to the Nudix hydrolase family.</text>
</comment>
<evidence type="ECO:0000256" key="10">
    <source>
        <dbReference type="ARBA" id="ARBA00035861"/>
    </source>
</evidence>
<dbReference type="EC" id="3.6.1.55" evidence="11"/>
<dbReference type="KEGG" id="tcu:Tcur_1106"/>
<dbReference type="CDD" id="cd03425">
    <property type="entry name" value="NUDIX_MutT_NudA_like"/>
    <property type="match status" value="1"/>
</dbReference>
<dbReference type="GO" id="GO:0044716">
    <property type="term" value="F:8-oxo-GDP phosphatase activity"/>
    <property type="evidence" value="ECO:0007669"/>
    <property type="project" value="TreeGrafter"/>
</dbReference>
<dbReference type="SUPFAM" id="SSF55811">
    <property type="entry name" value="Nudix"/>
    <property type="match status" value="1"/>
</dbReference>
<keyword evidence="7 13" id="KW-0378">Hydrolase</keyword>
<evidence type="ECO:0000256" key="4">
    <source>
        <dbReference type="ARBA" id="ARBA00022705"/>
    </source>
</evidence>
<dbReference type="InterPro" id="IPR020476">
    <property type="entry name" value="Nudix_hydrolase"/>
</dbReference>
<accession>D1A8J6</accession>
<dbReference type="Pfam" id="PF00293">
    <property type="entry name" value="NUDIX"/>
    <property type="match status" value="1"/>
</dbReference>
<protein>
    <recommendedName>
        <fullName evidence="11">8-oxo-dGTP diphosphatase</fullName>
        <ecNumber evidence="11">3.6.1.55</ecNumber>
    </recommendedName>
</protein>
<reference evidence="13 14" key="1">
    <citation type="journal article" date="2011" name="Stand. Genomic Sci.">
        <title>Complete genome sequence of Thermomonospora curvata type strain (B9).</title>
        <authorList>
            <person name="Chertkov O."/>
            <person name="Sikorski J."/>
            <person name="Nolan M."/>
            <person name="Lapidus A."/>
            <person name="Lucas S."/>
            <person name="Del Rio T.G."/>
            <person name="Tice H."/>
            <person name="Cheng J.F."/>
            <person name="Goodwin L."/>
            <person name="Pitluck S."/>
            <person name="Liolios K."/>
            <person name="Ivanova N."/>
            <person name="Mavromatis K."/>
            <person name="Mikhailova N."/>
            <person name="Ovchinnikova G."/>
            <person name="Pati A."/>
            <person name="Chen A."/>
            <person name="Palaniappan K."/>
            <person name="Djao O.D."/>
            <person name="Land M."/>
            <person name="Hauser L."/>
            <person name="Chang Y.J."/>
            <person name="Jeffries C.D."/>
            <person name="Brettin T."/>
            <person name="Han C."/>
            <person name="Detter J.C."/>
            <person name="Rohde M."/>
            <person name="Goker M."/>
            <person name="Woyke T."/>
            <person name="Bristow J."/>
            <person name="Eisen J.A."/>
            <person name="Markowitz V."/>
            <person name="Hugenholtz P."/>
            <person name="Klenk H.P."/>
            <person name="Kyrpides N.C."/>
        </authorList>
    </citation>
    <scope>NUCLEOTIDE SEQUENCE [LARGE SCALE GENOMIC DNA]</scope>
    <source>
        <strain evidence="14">ATCC 19995 / DSM 43183 / JCM 3096 / KCTC 9072 / NBRC 15933 / NCIMB 10081 / Henssen B9</strain>
    </source>
</reference>
<dbReference type="eggNOG" id="COG0494">
    <property type="taxonomic scope" value="Bacteria"/>
</dbReference>